<protein>
    <recommendedName>
        <fullName evidence="3">Glycosyl transferase family 1 domain-containing protein</fullName>
    </recommendedName>
</protein>
<keyword evidence="2" id="KW-0472">Membrane</keyword>
<dbReference type="Pfam" id="PF00534">
    <property type="entry name" value="Glycos_transf_1"/>
    <property type="match status" value="1"/>
</dbReference>
<dbReference type="EMBL" id="PKTG01000110">
    <property type="protein sequence ID" value="PLX16597.1"/>
    <property type="molecule type" value="Genomic_DNA"/>
</dbReference>
<comment type="caution">
    <text evidence="4">The sequence shown here is derived from an EMBL/GenBank/DDBJ whole genome shotgun (WGS) entry which is preliminary data.</text>
</comment>
<dbReference type="PANTHER" id="PTHR46401:SF2">
    <property type="entry name" value="GLYCOSYLTRANSFERASE WBBK-RELATED"/>
    <property type="match status" value="1"/>
</dbReference>
<dbReference type="InterPro" id="IPR001296">
    <property type="entry name" value="Glyco_trans_1"/>
</dbReference>
<organism evidence="4 5">
    <name type="scientific">Muiribacterium halophilum</name>
    <dbReference type="NCBI Taxonomy" id="2053465"/>
    <lineage>
        <taxon>Bacteria</taxon>
        <taxon>Candidatus Muiribacteriota</taxon>
        <taxon>Candidatus Muiribacteriia</taxon>
        <taxon>Candidatus Muiribacteriales</taxon>
        <taxon>Candidatus Muiribacteriaceae</taxon>
        <taxon>Candidatus Muiribacterium</taxon>
    </lineage>
</organism>
<dbReference type="AlphaFoldDB" id="A0A2N5ZD63"/>
<evidence type="ECO:0000256" key="2">
    <source>
        <dbReference type="SAM" id="Phobius"/>
    </source>
</evidence>
<evidence type="ECO:0000259" key="3">
    <source>
        <dbReference type="Pfam" id="PF00534"/>
    </source>
</evidence>
<reference evidence="4 5" key="1">
    <citation type="submission" date="2017-11" db="EMBL/GenBank/DDBJ databases">
        <title>Genome-resolved metagenomics identifies genetic mobility, metabolic interactions, and unexpected diversity in perchlorate-reducing communities.</title>
        <authorList>
            <person name="Barnum T.P."/>
            <person name="Figueroa I.A."/>
            <person name="Carlstrom C.I."/>
            <person name="Lucas L.N."/>
            <person name="Engelbrektson A.L."/>
            <person name="Coates J.D."/>
        </authorList>
    </citation>
    <scope>NUCLEOTIDE SEQUENCE [LARGE SCALE GENOMIC DNA]</scope>
    <source>
        <strain evidence="4">BM706</strain>
    </source>
</reference>
<dbReference type="Gene3D" id="3.40.50.2000">
    <property type="entry name" value="Glycogen Phosphorylase B"/>
    <property type="match status" value="2"/>
</dbReference>
<dbReference type="CDD" id="cd03801">
    <property type="entry name" value="GT4_PimA-like"/>
    <property type="match status" value="1"/>
</dbReference>
<keyword evidence="1" id="KW-0808">Transferase</keyword>
<proteinExistence type="predicted"/>
<evidence type="ECO:0000256" key="1">
    <source>
        <dbReference type="ARBA" id="ARBA00022679"/>
    </source>
</evidence>
<name>A0A2N5ZD63_MUIH1</name>
<keyword evidence="2" id="KW-1133">Transmembrane helix</keyword>
<keyword evidence="2" id="KW-0812">Transmembrane</keyword>
<evidence type="ECO:0000313" key="5">
    <source>
        <dbReference type="Proteomes" id="UP000234857"/>
    </source>
</evidence>
<feature type="transmembrane region" description="Helical" evidence="2">
    <location>
        <begin position="21"/>
        <end position="39"/>
    </location>
</feature>
<dbReference type="Proteomes" id="UP000234857">
    <property type="component" value="Unassembled WGS sequence"/>
</dbReference>
<evidence type="ECO:0000313" key="4">
    <source>
        <dbReference type="EMBL" id="PLX16597.1"/>
    </source>
</evidence>
<dbReference type="PANTHER" id="PTHR46401">
    <property type="entry name" value="GLYCOSYLTRANSFERASE WBBK-RELATED"/>
    <property type="match status" value="1"/>
</dbReference>
<sequence>MTKQRFYKRYNFFCDFYLLKDISWIFFIISGLLFIPYIIKKKKIDTVIFQSPYELPILLLCKFLFYKETRLVVEMHGVMEKGLKFYGKNIFKVFLGRIFTRYALKFSDKIRLVSPYQLEQNHTLKKYLKKIVVFPAFMDLDSFSGISNKEKEFDVLFVGVLEAIKNLEFLIDVINDIKKQREVSLLIIGEGSQRRYLQDYVKRKNLSESVSFKGNLNKEELRGFYKKTKLLVLPSKYEGFGRVVCEAVVSGAEVLFSENCGVKSYFPDECCFYDKDDLKNKIENILKKERKNKVIYNIKQFYKDNHFFKGMKSLVYDEYEQIR</sequence>
<accession>A0A2N5ZD63</accession>
<dbReference type="SUPFAM" id="SSF53756">
    <property type="entry name" value="UDP-Glycosyltransferase/glycogen phosphorylase"/>
    <property type="match status" value="1"/>
</dbReference>
<feature type="domain" description="Glycosyl transferase family 1" evidence="3">
    <location>
        <begin position="148"/>
        <end position="298"/>
    </location>
</feature>
<gene>
    <name evidence="4" type="ORF">C0601_09950</name>
</gene>
<dbReference type="GO" id="GO:0016757">
    <property type="term" value="F:glycosyltransferase activity"/>
    <property type="evidence" value="ECO:0007669"/>
    <property type="project" value="InterPro"/>
</dbReference>